<reference evidence="2" key="1">
    <citation type="submission" date="2016-10" db="EMBL/GenBank/DDBJ databases">
        <authorList>
            <person name="Varghese N."/>
            <person name="Submissions S."/>
        </authorList>
    </citation>
    <scope>NUCLEOTIDE SEQUENCE [LARGE SCALE GENOMIC DNA]</scope>
    <source>
        <strain evidence="2">ATCC 700379</strain>
    </source>
</reference>
<dbReference type="InterPro" id="IPR001387">
    <property type="entry name" value="Cro/C1-type_HTH"/>
</dbReference>
<organism evidence="1 2">
    <name type="scientific">Sporolactobacillus nakayamae</name>
    <dbReference type="NCBI Taxonomy" id="269670"/>
    <lineage>
        <taxon>Bacteria</taxon>
        <taxon>Bacillati</taxon>
        <taxon>Bacillota</taxon>
        <taxon>Bacilli</taxon>
        <taxon>Bacillales</taxon>
        <taxon>Sporolactobacillaceae</taxon>
        <taxon>Sporolactobacillus</taxon>
    </lineage>
</organism>
<dbReference type="GO" id="GO:0003677">
    <property type="term" value="F:DNA binding"/>
    <property type="evidence" value="ECO:0007669"/>
    <property type="project" value="InterPro"/>
</dbReference>
<dbReference type="Gene3D" id="1.10.260.40">
    <property type="entry name" value="lambda repressor-like DNA-binding domains"/>
    <property type="match status" value="1"/>
</dbReference>
<dbReference type="Proteomes" id="UP000198752">
    <property type="component" value="Unassembled WGS sequence"/>
</dbReference>
<name>A0A1I2P0H5_9BACL</name>
<dbReference type="STRING" id="269670.SAMN02982927_00660"/>
<dbReference type="RefSeq" id="WP_093670045.1">
    <property type="nucleotide sequence ID" value="NZ_FOOY01000004.1"/>
</dbReference>
<dbReference type="OrthoDB" id="2857438at2"/>
<keyword evidence="2" id="KW-1185">Reference proteome</keyword>
<dbReference type="EMBL" id="FOOY01000004">
    <property type="protein sequence ID" value="SFG09745.1"/>
    <property type="molecule type" value="Genomic_DNA"/>
</dbReference>
<evidence type="ECO:0000313" key="2">
    <source>
        <dbReference type="Proteomes" id="UP000198752"/>
    </source>
</evidence>
<dbReference type="AlphaFoldDB" id="A0A1I2P0H5"/>
<proteinExistence type="predicted"/>
<dbReference type="SUPFAM" id="SSF47413">
    <property type="entry name" value="lambda repressor-like DNA-binding domains"/>
    <property type="match status" value="1"/>
</dbReference>
<dbReference type="CDD" id="cd00093">
    <property type="entry name" value="HTH_XRE"/>
    <property type="match status" value="1"/>
</dbReference>
<accession>A0A1I2P0H5</accession>
<dbReference type="InterPro" id="IPR010982">
    <property type="entry name" value="Lambda_DNA-bd_dom_sf"/>
</dbReference>
<protein>
    <submittedName>
        <fullName evidence="1">Uncharacterized protein</fullName>
    </submittedName>
</protein>
<evidence type="ECO:0000313" key="1">
    <source>
        <dbReference type="EMBL" id="SFG09745.1"/>
    </source>
</evidence>
<gene>
    <name evidence="1" type="ORF">SAMN02982927_00660</name>
</gene>
<sequence length="170" mass="19095">MSIGAKLKNAMKMNAVKEADLAVDVHYSRQAVSAWANGRRRVPGDVLPKLSNKFDDPDLFMEIGVLATDGVSLPPLDGDYIRQDTLAMIDLVQKETQEAMDKLADAQLYKPPEHATERDKQTVRSINEEVLEAACSMVNLVRVNCHEYGLSYRATFQSLEVTLKARRMRK</sequence>